<evidence type="ECO:0000313" key="12">
    <source>
        <dbReference type="Proteomes" id="UP000014760"/>
    </source>
</evidence>
<keyword evidence="12" id="KW-1185">Reference proteome</keyword>
<dbReference type="InterPro" id="IPR022357">
    <property type="entry name" value="MIP_CS"/>
</dbReference>
<evidence type="ECO:0000256" key="7">
    <source>
        <dbReference type="ARBA" id="ARBA00023136"/>
    </source>
</evidence>
<organism evidence="10">
    <name type="scientific">Capitella teleta</name>
    <name type="common">Polychaete worm</name>
    <dbReference type="NCBI Taxonomy" id="283909"/>
    <lineage>
        <taxon>Eukaryota</taxon>
        <taxon>Metazoa</taxon>
        <taxon>Spiralia</taxon>
        <taxon>Lophotrochozoa</taxon>
        <taxon>Annelida</taxon>
        <taxon>Polychaeta</taxon>
        <taxon>Sedentaria</taxon>
        <taxon>Scolecida</taxon>
        <taxon>Capitellidae</taxon>
        <taxon>Capitella</taxon>
    </lineage>
</organism>
<dbReference type="Pfam" id="PF00230">
    <property type="entry name" value="MIP"/>
    <property type="match status" value="1"/>
</dbReference>
<dbReference type="GO" id="GO:0015250">
    <property type="term" value="F:water channel activity"/>
    <property type="evidence" value="ECO:0007669"/>
    <property type="project" value="TreeGrafter"/>
</dbReference>
<evidence type="ECO:0000256" key="6">
    <source>
        <dbReference type="ARBA" id="ARBA00022989"/>
    </source>
</evidence>
<reference evidence="11" key="3">
    <citation type="submission" date="2015-06" db="UniProtKB">
        <authorList>
            <consortium name="EnsemblMetazoa"/>
        </authorList>
    </citation>
    <scope>IDENTIFICATION</scope>
</reference>
<dbReference type="Proteomes" id="UP000014760">
    <property type="component" value="Unassembled WGS sequence"/>
</dbReference>
<comment type="similarity">
    <text evidence="2 8">Belongs to the MIP/aquaporin (TC 1.A.8) family.</text>
</comment>
<reference evidence="12" key="1">
    <citation type="submission" date="2012-12" db="EMBL/GenBank/DDBJ databases">
        <authorList>
            <person name="Hellsten U."/>
            <person name="Grimwood J."/>
            <person name="Chapman J.A."/>
            <person name="Shapiro H."/>
            <person name="Aerts A."/>
            <person name="Otillar R.P."/>
            <person name="Terry A.Y."/>
            <person name="Boore J.L."/>
            <person name="Simakov O."/>
            <person name="Marletaz F."/>
            <person name="Cho S.-J."/>
            <person name="Edsinger-Gonzales E."/>
            <person name="Havlak P."/>
            <person name="Kuo D.-H."/>
            <person name="Larsson T."/>
            <person name="Lv J."/>
            <person name="Arendt D."/>
            <person name="Savage R."/>
            <person name="Osoegawa K."/>
            <person name="de Jong P."/>
            <person name="Lindberg D.R."/>
            <person name="Seaver E.C."/>
            <person name="Weisblat D.A."/>
            <person name="Putnam N.H."/>
            <person name="Grigoriev I.V."/>
            <person name="Rokhsar D.S."/>
        </authorList>
    </citation>
    <scope>NUCLEOTIDE SEQUENCE</scope>
    <source>
        <strain evidence="12">I ESC-2004</strain>
    </source>
</reference>
<feature type="transmembrane region" description="Helical" evidence="9">
    <location>
        <begin position="122"/>
        <end position="143"/>
    </location>
</feature>
<accession>R7THY1</accession>
<gene>
    <name evidence="10" type="ORF">CAPTEDRAFT_25505</name>
</gene>
<evidence type="ECO:0000256" key="2">
    <source>
        <dbReference type="ARBA" id="ARBA00006175"/>
    </source>
</evidence>
<evidence type="ECO:0000256" key="8">
    <source>
        <dbReference type="RuleBase" id="RU000477"/>
    </source>
</evidence>
<keyword evidence="5 8" id="KW-0812">Transmembrane</keyword>
<keyword evidence="7 9" id="KW-0472">Membrane</keyword>
<feature type="transmembrane region" description="Helical" evidence="9">
    <location>
        <begin position="195"/>
        <end position="216"/>
    </location>
</feature>
<comment type="subcellular location">
    <subcellularLocation>
        <location evidence="1">Cell membrane</location>
        <topology evidence="1">Multi-pass membrane protein</topology>
    </subcellularLocation>
</comment>
<feature type="transmembrane region" description="Helical" evidence="9">
    <location>
        <begin position="36"/>
        <end position="56"/>
    </location>
</feature>
<dbReference type="EnsemblMetazoa" id="CapteT25505">
    <property type="protein sequence ID" value="CapteP25505"/>
    <property type="gene ID" value="CapteG25505"/>
</dbReference>
<proteinExistence type="inferred from homology"/>
<evidence type="ECO:0000256" key="5">
    <source>
        <dbReference type="ARBA" id="ARBA00022692"/>
    </source>
</evidence>
<dbReference type="NCBIfam" id="TIGR00861">
    <property type="entry name" value="MIP"/>
    <property type="match status" value="1"/>
</dbReference>
<dbReference type="STRING" id="283909.R7THY1"/>
<dbReference type="EMBL" id="KB309782">
    <property type="protein sequence ID" value="ELT93309.1"/>
    <property type="molecule type" value="Genomic_DNA"/>
</dbReference>
<evidence type="ECO:0000313" key="10">
    <source>
        <dbReference type="EMBL" id="ELT93309.1"/>
    </source>
</evidence>
<feature type="transmembrane region" description="Helical" evidence="9">
    <location>
        <begin position="77"/>
        <end position="102"/>
    </location>
</feature>
<dbReference type="PANTHER" id="PTHR19139:SF199">
    <property type="entry name" value="MIP17260P"/>
    <property type="match status" value="1"/>
</dbReference>
<feature type="non-terminal residue" evidence="10">
    <location>
        <position position="1"/>
    </location>
</feature>
<name>R7THY1_CAPTE</name>
<evidence type="ECO:0000256" key="9">
    <source>
        <dbReference type="SAM" id="Phobius"/>
    </source>
</evidence>
<keyword evidence="4" id="KW-1003">Cell membrane</keyword>
<keyword evidence="3 8" id="KW-0813">Transport</keyword>
<evidence type="ECO:0000256" key="3">
    <source>
        <dbReference type="ARBA" id="ARBA00022448"/>
    </source>
</evidence>
<evidence type="ECO:0000313" key="11">
    <source>
        <dbReference type="EnsemblMetazoa" id="CapteP25505"/>
    </source>
</evidence>
<evidence type="ECO:0008006" key="13">
    <source>
        <dbReference type="Google" id="ProtNLM"/>
    </source>
</evidence>
<dbReference type="AlphaFoldDB" id="R7THY1"/>
<dbReference type="InterPro" id="IPR023271">
    <property type="entry name" value="Aquaporin-like"/>
</dbReference>
<dbReference type="PRINTS" id="PR00783">
    <property type="entry name" value="MINTRINSICP"/>
</dbReference>
<protein>
    <recommendedName>
        <fullName evidence="13">Aquaporin</fullName>
    </recommendedName>
</protein>
<feature type="non-terminal residue" evidence="10">
    <location>
        <position position="220"/>
    </location>
</feature>
<feature type="transmembrane region" description="Helical" evidence="9">
    <location>
        <begin position="155"/>
        <end position="175"/>
    </location>
</feature>
<keyword evidence="6 9" id="KW-1133">Transmembrane helix</keyword>
<dbReference type="InterPro" id="IPR000425">
    <property type="entry name" value="MIP"/>
</dbReference>
<feature type="transmembrane region" description="Helical" evidence="9">
    <location>
        <begin position="5"/>
        <end position="24"/>
    </location>
</feature>
<sequence>FWRAVFSEFLGTMLYVIVGCGAWTENSRVPEMTLSVRVALAFGLIYAVIIYCVRNVTDAHLNPSITLAMLVTRRMCFLRAILYIVAQFLGAILGAALLYGLTAREYLAQLGCTIPGDEVSDAQGFGIELFSTFILVFVVFAAYEKSKREEAITAPFIIGIALAAVSMFAVPYTGGSLNTARSFGPAVIKNVWSHHWIYWFGPLLGGILGGACYEIVYSTK</sequence>
<dbReference type="EMBL" id="AMQN01012821">
    <property type="status" value="NOT_ANNOTATED_CDS"/>
    <property type="molecule type" value="Genomic_DNA"/>
</dbReference>
<reference evidence="10 12" key="2">
    <citation type="journal article" date="2013" name="Nature">
        <title>Insights into bilaterian evolution from three spiralian genomes.</title>
        <authorList>
            <person name="Simakov O."/>
            <person name="Marletaz F."/>
            <person name="Cho S.J."/>
            <person name="Edsinger-Gonzales E."/>
            <person name="Havlak P."/>
            <person name="Hellsten U."/>
            <person name="Kuo D.H."/>
            <person name="Larsson T."/>
            <person name="Lv J."/>
            <person name="Arendt D."/>
            <person name="Savage R."/>
            <person name="Osoegawa K."/>
            <person name="de Jong P."/>
            <person name="Grimwood J."/>
            <person name="Chapman J.A."/>
            <person name="Shapiro H."/>
            <person name="Aerts A."/>
            <person name="Otillar R.P."/>
            <person name="Terry A.Y."/>
            <person name="Boore J.L."/>
            <person name="Grigoriev I.V."/>
            <person name="Lindberg D.R."/>
            <person name="Seaver E.C."/>
            <person name="Weisblat D.A."/>
            <person name="Putnam N.H."/>
            <person name="Rokhsar D.S."/>
        </authorList>
    </citation>
    <scope>NUCLEOTIDE SEQUENCE</scope>
    <source>
        <strain evidence="10 12">I ESC-2004</strain>
    </source>
</reference>
<dbReference type="Gene3D" id="1.20.1080.10">
    <property type="entry name" value="Glycerol uptake facilitator protein"/>
    <property type="match status" value="1"/>
</dbReference>
<dbReference type="HOGENOM" id="CLU_020019_3_3_1"/>
<dbReference type="OMA" id="IAFVCTR"/>
<dbReference type="PANTHER" id="PTHR19139">
    <property type="entry name" value="AQUAPORIN TRANSPORTER"/>
    <property type="match status" value="1"/>
</dbReference>
<evidence type="ECO:0000256" key="1">
    <source>
        <dbReference type="ARBA" id="ARBA00004651"/>
    </source>
</evidence>
<evidence type="ECO:0000256" key="4">
    <source>
        <dbReference type="ARBA" id="ARBA00022475"/>
    </source>
</evidence>
<dbReference type="GO" id="GO:0005886">
    <property type="term" value="C:plasma membrane"/>
    <property type="evidence" value="ECO:0007669"/>
    <property type="project" value="UniProtKB-SubCell"/>
</dbReference>
<dbReference type="InterPro" id="IPR034294">
    <property type="entry name" value="Aquaporin_transptr"/>
</dbReference>
<dbReference type="PROSITE" id="PS00221">
    <property type="entry name" value="MIP"/>
    <property type="match status" value="1"/>
</dbReference>
<dbReference type="OrthoDB" id="3222at2759"/>
<dbReference type="SUPFAM" id="SSF81338">
    <property type="entry name" value="Aquaporin-like"/>
    <property type="match status" value="1"/>
</dbReference>